<evidence type="ECO:0000256" key="2">
    <source>
        <dbReference type="ARBA" id="ARBA00023012"/>
    </source>
</evidence>
<accession>A0A7M3MFJ3</accession>
<keyword evidence="1 3" id="KW-0597">Phosphoprotein</keyword>
<dbReference type="Proteomes" id="UP000448292">
    <property type="component" value="Unassembled WGS sequence"/>
</dbReference>
<dbReference type="Pfam" id="PF00072">
    <property type="entry name" value="Response_reg"/>
    <property type="match status" value="1"/>
</dbReference>
<dbReference type="PANTHER" id="PTHR44591:SF14">
    <property type="entry name" value="PROTEIN PILG"/>
    <property type="match status" value="1"/>
</dbReference>
<dbReference type="SUPFAM" id="SSF52172">
    <property type="entry name" value="CheY-like"/>
    <property type="match status" value="1"/>
</dbReference>
<dbReference type="OrthoDB" id="5416564at2"/>
<protein>
    <recommendedName>
        <fullName evidence="4">Response regulatory domain-containing protein</fullName>
    </recommendedName>
</protein>
<evidence type="ECO:0000313" key="5">
    <source>
        <dbReference type="EMBL" id="TVM17890.1"/>
    </source>
</evidence>
<dbReference type="EMBL" id="QMIE01000005">
    <property type="protein sequence ID" value="TVM17890.1"/>
    <property type="molecule type" value="Genomic_DNA"/>
</dbReference>
<dbReference type="SMART" id="SM00448">
    <property type="entry name" value="REC"/>
    <property type="match status" value="1"/>
</dbReference>
<dbReference type="InterPro" id="IPR001789">
    <property type="entry name" value="Sig_transdc_resp-reg_receiver"/>
</dbReference>
<dbReference type="InterPro" id="IPR011006">
    <property type="entry name" value="CheY-like_superfamily"/>
</dbReference>
<keyword evidence="6" id="KW-1185">Reference proteome</keyword>
<dbReference type="PANTHER" id="PTHR44591">
    <property type="entry name" value="STRESS RESPONSE REGULATOR PROTEIN 1"/>
    <property type="match status" value="1"/>
</dbReference>
<dbReference type="GO" id="GO:0000160">
    <property type="term" value="P:phosphorelay signal transduction system"/>
    <property type="evidence" value="ECO:0007669"/>
    <property type="project" value="UniProtKB-KW"/>
</dbReference>
<comment type="caution">
    <text evidence="5">The sequence shown here is derived from an EMBL/GenBank/DDBJ whole genome shotgun (WGS) entry which is preliminary data.</text>
</comment>
<dbReference type="AlphaFoldDB" id="A0A7M3MFJ3"/>
<reference evidence="5 6" key="1">
    <citation type="submission" date="2018-06" db="EMBL/GenBank/DDBJ databases">
        <title>Complete genome of Desulfovibrio indonesiensis P37SLT.</title>
        <authorList>
            <person name="Crispim J.S."/>
            <person name="Vidigal P.M.P."/>
            <person name="Silva L.C.F."/>
            <person name="Laguardia C.N."/>
            <person name="Araujo L.C."/>
            <person name="Dias R.S."/>
            <person name="Sousa M.P."/>
            <person name="Paula S.O."/>
            <person name="Silva C."/>
        </authorList>
    </citation>
    <scope>NUCLEOTIDE SEQUENCE [LARGE SCALE GENOMIC DNA]</scope>
    <source>
        <strain evidence="5 6">P37SLT</strain>
    </source>
</reference>
<dbReference type="PROSITE" id="PS50110">
    <property type="entry name" value="RESPONSE_REGULATORY"/>
    <property type="match status" value="1"/>
</dbReference>
<evidence type="ECO:0000256" key="1">
    <source>
        <dbReference type="ARBA" id="ARBA00022553"/>
    </source>
</evidence>
<name>A0A7M3MFJ3_9BACT</name>
<proteinExistence type="predicted"/>
<gene>
    <name evidence="5" type="ORF">DPQ33_07205</name>
</gene>
<dbReference type="InterPro" id="IPR050595">
    <property type="entry name" value="Bact_response_regulator"/>
</dbReference>
<organism evidence="5 6">
    <name type="scientific">Oceanidesulfovibrio indonesiensis</name>
    <dbReference type="NCBI Taxonomy" id="54767"/>
    <lineage>
        <taxon>Bacteria</taxon>
        <taxon>Pseudomonadati</taxon>
        <taxon>Thermodesulfobacteriota</taxon>
        <taxon>Desulfovibrionia</taxon>
        <taxon>Desulfovibrionales</taxon>
        <taxon>Desulfovibrionaceae</taxon>
        <taxon>Oceanidesulfovibrio</taxon>
    </lineage>
</organism>
<keyword evidence="2" id="KW-0902">Two-component regulatory system</keyword>
<evidence type="ECO:0000313" key="6">
    <source>
        <dbReference type="Proteomes" id="UP000448292"/>
    </source>
</evidence>
<evidence type="ECO:0000259" key="4">
    <source>
        <dbReference type="PROSITE" id="PS50110"/>
    </source>
</evidence>
<feature type="modified residue" description="4-aspartylphosphate" evidence="3">
    <location>
        <position position="115"/>
    </location>
</feature>
<feature type="domain" description="Response regulatory" evidence="4">
    <location>
        <begin position="66"/>
        <end position="175"/>
    </location>
</feature>
<evidence type="ECO:0000256" key="3">
    <source>
        <dbReference type="PROSITE-ProRule" id="PRU00169"/>
    </source>
</evidence>
<dbReference type="Gene3D" id="3.40.50.2300">
    <property type="match status" value="1"/>
</dbReference>
<sequence length="208" mass="23519">MVRNKNATKLWRAAQAHTCKSLSILKHSRSCSKKQLRPARRRPKRRDLQAGYGRPLMEEIMTKQITILLVDDEQSFLENLDERMKLKGFNTVLASSGEEALEKAREHHIDAAIVDLKMPGMDGLVCIAKLKEIHHGLKTVLLTGYGDAKVKEATEGLESVYFEKGEMGRFWEFIKNLPHKMESTMASAGYAEEGDAEGAMKAFKEKKK</sequence>